<dbReference type="Pfam" id="PF00378">
    <property type="entry name" value="ECH_1"/>
    <property type="match status" value="1"/>
</dbReference>
<keyword evidence="3" id="KW-1185">Reference proteome</keyword>
<evidence type="ECO:0000313" key="3">
    <source>
        <dbReference type="Proteomes" id="UP001430804"/>
    </source>
</evidence>
<dbReference type="RefSeq" id="WP_219200917.1">
    <property type="nucleotide sequence ID" value="NZ_JAHWQX010000002.1"/>
</dbReference>
<protein>
    <submittedName>
        <fullName evidence="2">Crotonase/enoyl-CoA hydratase family protein</fullName>
    </submittedName>
</protein>
<dbReference type="InterPro" id="IPR001753">
    <property type="entry name" value="Enoyl-CoA_hydra/iso"/>
</dbReference>
<dbReference type="PANTHER" id="PTHR43684:SF1">
    <property type="entry name" value="ENOYL-COA DELTA ISOMERASE 2"/>
    <property type="match status" value="1"/>
</dbReference>
<comment type="caution">
    <text evidence="2">The sequence shown here is derived from an EMBL/GenBank/DDBJ whole genome shotgun (WGS) entry which is preliminary data.</text>
</comment>
<dbReference type="InterPro" id="IPR051053">
    <property type="entry name" value="ECH/Chromodomain_protein"/>
</dbReference>
<organism evidence="2 3">
    <name type="scientific">Pseudohoeflea coraliihabitans</name>
    <dbReference type="NCBI Taxonomy" id="2860393"/>
    <lineage>
        <taxon>Bacteria</taxon>
        <taxon>Pseudomonadati</taxon>
        <taxon>Pseudomonadota</taxon>
        <taxon>Alphaproteobacteria</taxon>
        <taxon>Hyphomicrobiales</taxon>
        <taxon>Rhizobiaceae</taxon>
        <taxon>Pseudohoeflea</taxon>
    </lineage>
</organism>
<evidence type="ECO:0000313" key="2">
    <source>
        <dbReference type="EMBL" id="MBW3096957.1"/>
    </source>
</evidence>
<name>A0ABS6WNH0_9HYPH</name>
<gene>
    <name evidence="2" type="ORF">KY465_06670</name>
</gene>
<proteinExistence type="predicted"/>
<dbReference type="NCBIfam" id="NF004681">
    <property type="entry name" value="PRK06023.1"/>
    <property type="match status" value="1"/>
</dbReference>
<dbReference type="Proteomes" id="UP001430804">
    <property type="component" value="Unassembled WGS sequence"/>
</dbReference>
<dbReference type="PANTHER" id="PTHR43684">
    <property type="match status" value="1"/>
</dbReference>
<keyword evidence="1" id="KW-0413">Isomerase</keyword>
<dbReference type="EMBL" id="JAHWQX010000002">
    <property type="protein sequence ID" value="MBW3096957.1"/>
    <property type="molecule type" value="Genomic_DNA"/>
</dbReference>
<accession>A0ABS6WNH0</accession>
<dbReference type="CDD" id="cd06558">
    <property type="entry name" value="crotonase-like"/>
    <property type="match status" value="1"/>
</dbReference>
<sequence>MSEHIESEYRDGVHILRMARPEKKNALTQAMYTAMVEALQAAEADDNVRVHVLFGTPGAFSAGNDIADFMAVAQGGSLAEPTRRFLELLPGLTKPLITGADGIAVGIGATIHFHADLTFATPATRFHTPFVDLALVPEAGSSLLLPQMAGHQRAFALLCAGIPFSAEEARDAGIIWKVVDAAELETETLNAAAALAGKPPKALRLARDLLKRTGRDAVAARIDEEVALFGQQLKSPEALAAFQAFMARKK</sequence>
<reference evidence="2" key="1">
    <citation type="submission" date="2021-07" db="EMBL/GenBank/DDBJ databases">
        <title>Pseudohoeflea marina sp. nov. a polyhydroxyalcanoate-producing bacterium.</title>
        <authorList>
            <person name="Zheng W."/>
            <person name="Yu S."/>
            <person name="Huang Y."/>
        </authorList>
    </citation>
    <scope>NUCLEOTIDE SEQUENCE</scope>
    <source>
        <strain evidence="2">DP4N28-3</strain>
    </source>
</reference>
<evidence type="ECO:0000256" key="1">
    <source>
        <dbReference type="ARBA" id="ARBA00023235"/>
    </source>
</evidence>